<name>A0A010S4B7_9PEZI</name>
<evidence type="ECO:0000313" key="3">
    <source>
        <dbReference type="EMBL" id="EXF79413.1"/>
    </source>
</evidence>
<feature type="transmembrane region" description="Helical" evidence="2">
    <location>
        <begin position="103"/>
        <end position="125"/>
    </location>
</feature>
<evidence type="ECO:0000256" key="2">
    <source>
        <dbReference type="SAM" id="Phobius"/>
    </source>
</evidence>
<keyword evidence="4" id="KW-1185">Reference proteome</keyword>
<protein>
    <recommendedName>
        <fullName evidence="5">Integral membrane protein</fullName>
    </recommendedName>
</protein>
<dbReference type="OrthoDB" id="5306317at2759"/>
<evidence type="ECO:0000313" key="4">
    <source>
        <dbReference type="Proteomes" id="UP000020467"/>
    </source>
</evidence>
<feature type="transmembrane region" description="Helical" evidence="2">
    <location>
        <begin position="145"/>
        <end position="165"/>
    </location>
</feature>
<comment type="caution">
    <text evidence="3">The sequence shown here is derived from an EMBL/GenBank/DDBJ whole genome shotgun (WGS) entry which is preliminary data.</text>
</comment>
<feature type="transmembrane region" description="Helical" evidence="2">
    <location>
        <begin position="196"/>
        <end position="216"/>
    </location>
</feature>
<dbReference type="AlphaFoldDB" id="A0A010S4B7"/>
<keyword evidence="2" id="KW-0812">Transmembrane</keyword>
<dbReference type="Proteomes" id="UP000020467">
    <property type="component" value="Unassembled WGS sequence"/>
</dbReference>
<feature type="transmembrane region" description="Helical" evidence="2">
    <location>
        <begin position="12"/>
        <end position="31"/>
    </location>
</feature>
<feature type="transmembrane region" description="Helical" evidence="2">
    <location>
        <begin position="228"/>
        <end position="247"/>
    </location>
</feature>
<keyword evidence="2" id="KW-1133">Transmembrane helix</keyword>
<sequence>MAIVYFETSWAILSTIGVANTLFGFIIAGITAFSPVSLIPIVVSIAGSIANGLCYYSFYADYPILNTAVASGVADVMWMIQEAGISFYSYAILTRVLRSRDRIIFMTLFWIVIGTIFVLRMMIMVSRVKILVNGESDLMPTINGLHVGYFSSLAVLECLSAFFLLRKFAAAKSISQGASIAPTLFQHLMRSTEIRLAILALIGVTRAVTYFFQPAVQQARTVAGQIDRFVYTLECMFPVMIFIDILASRLVHEQTTHENSSFRLANRRNSSQERLPSAGGNGTQVASVWSGGKRVKLQVRRESGTSRSSLFPPENVSDGSDRSTRDFGMIDYTITSGITKTIEIKVENSARKRSQDVVETGSI</sequence>
<feature type="compositionally biased region" description="Polar residues" evidence="1">
    <location>
        <begin position="258"/>
        <end position="274"/>
    </location>
</feature>
<dbReference type="EMBL" id="JARH01000556">
    <property type="protein sequence ID" value="EXF79413.1"/>
    <property type="molecule type" value="Genomic_DNA"/>
</dbReference>
<feature type="region of interest" description="Disordered" evidence="1">
    <location>
        <begin position="300"/>
        <end position="323"/>
    </location>
</feature>
<feature type="region of interest" description="Disordered" evidence="1">
    <location>
        <begin position="258"/>
        <end position="285"/>
    </location>
</feature>
<evidence type="ECO:0000256" key="1">
    <source>
        <dbReference type="SAM" id="MobiDB-lite"/>
    </source>
</evidence>
<gene>
    <name evidence="3" type="ORF">CFIO01_11285</name>
</gene>
<dbReference type="HOGENOM" id="CLU_040838_1_0_1"/>
<dbReference type="KEGG" id="cfj:CFIO01_11285"/>
<organism evidence="3 4">
    <name type="scientific">Colletotrichum fioriniae PJ7</name>
    <dbReference type="NCBI Taxonomy" id="1445577"/>
    <lineage>
        <taxon>Eukaryota</taxon>
        <taxon>Fungi</taxon>
        <taxon>Dikarya</taxon>
        <taxon>Ascomycota</taxon>
        <taxon>Pezizomycotina</taxon>
        <taxon>Sordariomycetes</taxon>
        <taxon>Hypocreomycetidae</taxon>
        <taxon>Glomerellales</taxon>
        <taxon>Glomerellaceae</taxon>
        <taxon>Colletotrichum</taxon>
        <taxon>Colletotrichum acutatum species complex</taxon>
    </lineage>
</organism>
<dbReference type="eggNOG" id="ENOG502RYWT">
    <property type="taxonomic scope" value="Eukaryota"/>
</dbReference>
<accession>A0A010S4B7</accession>
<proteinExistence type="predicted"/>
<feature type="transmembrane region" description="Helical" evidence="2">
    <location>
        <begin position="38"/>
        <end position="58"/>
    </location>
</feature>
<reference evidence="3 4" key="1">
    <citation type="submission" date="2014-02" db="EMBL/GenBank/DDBJ databases">
        <title>The genome sequence of Colletotrichum fioriniae PJ7.</title>
        <authorList>
            <person name="Baroncelli R."/>
            <person name="Thon M.R."/>
        </authorList>
    </citation>
    <scope>NUCLEOTIDE SEQUENCE [LARGE SCALE GENOMIC DNA]</scope>
    <source>
        <strain evidence="3 4">PJ7</strain>
    </source>
</reference>
<evidence type="ECO:0008006" key="5">
    <source>
        <dbReference type="Google" id="ProtNLM"/>
    </source>
</evidence>
<keyword evidence="2" id="KW-0472">Membrane</keyword>